<dbReference type="Proteomes" id="UP000593561">
    <property type="component" value="Unassembled WGS sequence"/>
</dbReference>
<proteinExistence type="predicted"/>
<feature type="non-terminal residue" evidence="1">
    <location>
        <position position="121"/>
    </location>
</feature>
<accession>A0A7J8R4U1</accession>
<reference evidence="1 2" key="1">
    <citation type="journal article" date="2019" name="Genome Biol. Evol.">
        <title>Insights into the evolution of the New World diploid cottons (Gossypium, subgenus Houzingenia) based on genome sequencing.</title>
        <authorList>
            <person name="Grover C.E."/>
            <person name="Arick M.A. 2nd"/>
            <person name="Thrash A."/>
            <person name="Conover J.L."/>
            <person name="Sanders W.S."/>
            <person name="Peterson D.G."/>
            <person name="Frelichowski J.E."/>
            <person name="Scheffler J.A."/>
            <person name="Scheffler B.E."/>
            <person name="Wendel J.F."/>
        </authorList>
    </citation>
    <scope>NUCLEOTIDE SEQUENCE [LARGE SCALE GENOMIC DNA]</scope>
    <source>
        <strain evidence="1">27</strain>
        <tissue evidence="1">Leaf</tissue>
    </source>
</reference>
<name>A0A7J8R4U1_GOSDV</name>
<dbReference type="EMBL" id="JABFAC010000003">
    <property type="protein sequence ID" value="MBA0608877.1"/>
    <property type="molecule type" value="Genomic_DNA"/>
</dbReference>
<evidence type="ECO:0000313" key="2">
    <source>
        <dbReference type="Proteomes" id="UP000593561"/>
    </source>
</evidence>
<organism evidence="1 2">
    <name type="scientific">Gossypium davidsonii</name>
    <name type="common">Davidson's cotton</name>
    <name type="synonym">Gossypium klotzschianum subsp. davidsonii</name>
    <dbReference type="NCBI Taxonomy" id="34287"/>
    <lineage>
        <taxon>Eukaryota</taxon>
        <taxon>Viridiplantae</taxon>
        <taxon>Streptophyta</taxon>
        <taxon>Embryophyta</taxon>
        <taxon>Tracheophyta</taxon>
        <taxon>Spermatophyta</taxon>
        <taxon>Magnoliopsida</taxon>
        <taxon>eudicotyledons</taxon>
        <taxon>Gunneridae</taxon>
        <taxon>Pentapetalae</taxon>
        <taxon>rosids</taxon>
        <taxon>malvids</taxon>
        <taxon>Malvales</taxon>
        <taxon>Malvaceae</taxon>
        <taxon>Malvoideae</taxon>
        <taxon>Gossypium</taxon>
    </lineage>
</organism>
<sequence length="121" mass="14238">VFHNQVFLPKILKEPKGNEFQKKKLHWLPVWSTCTMLEPLMQIQDSKPAKPNLELRIRALKRDWTIVYDMFIVDIIEQIDVEDVATINTHKERNDFHGCKVDVSLDDMDLSTTQPQPPRNQ</sequence>
<gene>
    <name evidence="1" type="ORF">Godav_021040</name>
</gene>
<protein>
    <submittedName>
        <fullName evidence="1">Uncharacterized protein</fullName>
    </submittedName>
</protein>
<dbReference type="AlphaFoldDB" id="A0A7J8R4U1"/>
<evidence type="ECO:0000313" key="1">
    <source>
        <dbReference type="EMBL" id="MBA0608877.1"/>
    </source>
</evidence>
<comment type="caution">
    <text evidence="1">The sequence shown here is derived from an EMBL/GenBank/DDBJ whole genome shotgun (WGS) entry which is preliminary data.</text>
</comment>
<feature type="non-terminal residue" evidence="1">
    <location>
        <position position="1"/>
    </location>
</feature>
<keyword evidence="2" id="KW-1185">Reference proteome</keyword>